<reference evidence="2" key="3">
    <citation type="submission" date="2021-05" db="UniProtKB">
        <authorList>
            <consortium name="EnsemblPlants"/>
        </authorList>
    </citation>
    <scope>IDENTIFICATION</scope>
    <source>
        <strain evidence="2">cv. B73</strain>
    </source>
</reference>
<evidence type="ECO:0000313" key="3">
    <source>
        <dbReference type="Proteomes" id="UP000007305"/>
    </source>
</evidence>
<feature type="compositionally biased region" description="Basic residues" evidence="1">
    <location>
        <begin position="512"/>
        <end position="522"/>
    </location>
</feature>
<dbReference type="EnsemblPlants" id="Zm00001eb190690_T001">
    <property type="protein sequence ID" value="Zm00001eb190690_P001"/>
    <property type="gene ID" value="Zm00001eb190690"/>
</dbReference>
<keyword evidence="3" id="KW-1185">Reference proteome</keyword>
<name>A0A804NW05_MAIZE</name>
<feature type="region of interest" description="Disordered" evidence="1">
    <location>
        <begin position="335"/>
        <end position="357"/>
    </location>
</feature>
<evidence type="ECO:0000256" key="1">
    <source>
        <dbReference type="SAM" id="MobiDB-lite"/>
    </source>
</evidence>
<accession>A0A804NW05</accession>
<dbReference type="Gramene" id="Zm00001eb190690_T001">
    <property type="protein sequence ID" value="Zm00001eb190690_P001"/>
    <property type="gene ID" value="Zm00001eb190690"/>
</dbReference>
<dbReference type="AlphaFoldDB" id="A0A804NW05"/>
<evidence type="ECO:0000313" key="2">
    <source>
        <dbReference type="EnsemblPlants" id="Zm00001eb190690_P001"/>
    </source>
</evidence>
<protein>
    <submittedName>
        <fullName evidence="2">Uncharacterized protein</fullName>
    </submittedName>
</protein>
<feature type="region of interest" description="Disordered" evidence="1">
    <location>
        <begin position="512"/>
        <end position="556"/>
    </location>
</feature>
<proteinExistence type="predicted"/>
<feature type="region of interest" description="Disordered" evidence="1">
    <location>
        <begin position="221"/>
        <end position="245"/>
    </location>
</feature>
<reference evidence="3" key="1">
    <citation type="journal article" date="2009" name="Science">
        <title>The B73 maize genome: complexity, diversity, and dynamics.</title>
        <authorList>
            <person name="Schnable P.S."/>
            <person name="Ware D."/>
            <person name="Fulton R.S."/>
            <person name="Stein J.C."/>
            <person name="Wei F."/>
            <person name="Pasternak S."/>
            <person name="Liang C."/>
            <person name="Zhang J."/>
            <person name="Fulton L."/>
            <person name="Graves T.A."/>
            <person name="Minx P."/>
            <person name="Reily A.D."/>
            <person name="Courtney L."/>
            <person name="Kruchowski S.S."/>
            <person name="Tomlinson C."/>
            <person name="Strong C."/>
            <person name="Delehaunty K."/>
            <person name="Fronick C."/>
            <person name="Courtney B."/>
            <person name="Rock S.M."/>
            <person name="Belter E."/>
            <person name="Du F."/>
            <person name="Kim K."/>
            <person name="Abbott R.M."/>
            <person name="Cotton M."/>
            <person name="Levy A."/>
            <person name="Marchetto P."/>
            <person name="Ochoa K."/>
            <person name="Jackson S.M."/>
            <person name="Gillam B."/>
            <person name="Chen W."/>
            <person name="Yan L."/>
            <person name="Higginbotham J."/>
            <person name="Cardenas M."/>
            <person name="Waligorski J."/>
            <person name="Applebaum E."/>
            <person name="Phelps L."/>
            <person name="Falcone J."/>
            <person name="Kanchi K."/>
            <person name="Thane T."/>
            <person name="Scimone A."/>
            <person name="Thane N."/>
            <person name="Henke J."/>
            <person name="Wang T."/>
            <person name="Ruppert J."/>
            <person name="Shah N."/>
            <person name="Rotter K."/>
            <person name="Hodges J."/>
            <person name="Ingenthron E."/>
            <person name="Cordes M."/>
            <person name="Kohlberg S."/>
            <person name="Sgro J."/>
            <person name="Delgado B."/>
            <person name="Mead K."/>
            <person name="Chinwalla A."/>
            <person name="Leonard S."/>
            <person name="Crouse K."/>
            <person name="Collura K."/>
            <person name="Kudrna D."/>
            <person name="Currie J."/>
            <person name="He R."/>
            <person name="Angelova A."/>
            <person name="Rajasekar S."/>
            <person name="Mueller T."/>
            <person name="Lomeli R."/>
            <person name="Scara G."/>
            <person name="Ko A."/>
            <person name="Delaney K."/>
            <person name="Wissotski M."/>
            <person name="Lopez G."/>
            <person name="Campos D."/>
            <person name="Braidotti M."/>
            <person name="Ashley E."/>
            <person name="Golser W."/>
            <person name="Kim H."/>
            <person name="Lee S."/>
            <person name="Lin J."/>
            <person name="Dujmic Z."/>
            <person name="Kim W."/>
            <person name="Talag J."/>
            <person name="Zuccolo A."/>
            <person name="Fan C."/>
            <person name="Sebastian A."/>
            <person name="Kramer M."/>
            <person name="Spiegel L."/>
            <person name="Nascimento L."/>
            <person name="Zutavern T."/>
            <person name="Miller B."/>
            <person name="Ambroise C."/>
            <person name="Muller S."/>
            <person name="Spooner W."/>
            <person name="Narechania A."/>
            <person name="Ren L."/>
            <person name="Wei S."/>
            <person name="Kumari S."/>
            <person name="Faga B."/>
            <person name="Levy M.J."/>
            <person name="McMahan L."/>
            <person name="Van Buren P."/>
            <person name="Vaughn M.W."/>
            <person name="Ying K."/>
            <person name="Yeh C.-T."/>
            <person name="Emrich S.J."/>
            <person name="Jia Y."/>
            <person name="Kalyanaraman A."/>
            <person name="Hsia A.-P."/>
            <person name="Barbazuk W.B."/>
            <person name="Baucom R.S."/>
            <person name="Brutnell T.P."/>
            <person name="Carpita N.C."/>
            <person name="Chaparro C."/>
            <person name="Chia J.-M."/>
            <person name="Deragon J.-M."/>
            <person name="Estill J.C."/>
            <person name="Fu Y."/>
            <person name="Jeddeloh J.A."/>
            <person name="Han Y."/>
            <person name="Lee H."/>
            <person name="Li P."/>
            <person name="Lisch D.R."/>
            <person name="Liu S."/>
            <person name="Liu Z."/>
            <person name="Nagel D.H."/>
            <person name="McCann M.C."/>
            <person name="SanMiguel P."/>
            <person name="Myers A.M."/>
            <person name="Nettleton D."/>
            <person name="Nguyen J."/>
            <person name="Penning B.W."/>
            <person name="Ponnala L."/>
            <person name="Schneider K.L."/>
            <person name="Schwartz D.C."/>
            <person name="Sharma A."/>
            <person name="Soderlund C."/>
            <person name="Springer N.M."/>
            <person name="Sun Q."/>
            <person name="Wang H."/>
            <person name="Waterman M."/>
            <person name="Westerman R."/>
            <person name="Wolfgruber T.K."/>
            <person name="Yang L."/>
            <person name="Yu Y."/>
            <person name="Zhang L."/>
            <person name="Zhou S."/>
            <person name="Zhu Q."/>
            <person name="Bennetzen J.L."/>
            <person name="Dawe R.K."/>
            <person name="Jiang J."/>
            <person name="Jiang N."/>
            <person name="Presting G.G."/>
            <person name="Wessler S.R."/>
            <person name="Aluru S."/>
            <person name="Martienssen R.A."/>
            <person name="Clifton S.W."/>
            <person name="McCombie W.R."/>
            <person name="Wing R.A."/>
            <person name="Wilson R.K."/>
        </authorList>
    </citation>
    <scope>NUCLEOTIDE SEQUENCE [LARGE SCALE GENOMIC DNA]</scope>
    <source>
        <strain evidence="3">cv. B73</strain>
    </source>
</reference>
<sequence>MGAGDVLLRAALLRQRVLQLPVVPAEHRHGAGADRVAAHRPPHGVHAAGASRPRASHRLVLLPQPGPLQPQGALPHHYLRRRRLLRRLRPQHRRHRQGVLPAADQPVRRHAAGADHPAAWVRVGWPLQEVPRRFRLHVVAHQPCPGHALESHARGGEASQGRCDASPVLRHRRHLQLRLLPHPELPVPVAEHRVGAVLAVQGLGDGAADRVGPAGPRHRLLRPGLEHGGRLPRQPAGVAGVHRRQRHGRVRAHHLRRAAAALLDGHLQRQALPAHLAARLRRRRKALRHWPRPQPRHLHAQPRRLRRLQPHQRQRALRCQLRHRLRQPHVHALARRALPRKGGLGRPLPEAAAPEDRCRRRAHEDHEAELQARAAVVVPPHARRRARALALHLRGLRPAAAAPLLGPPPCLRHRLRLHPPRRCHLRHHQHAAGAQHRHRAHHRLPLPGEAAGQRGVQDVRLHQHGPGAGVPGRLEAGPLHEDTPEVHVLRAARRNAHGVHGALRHRVVAAHHGQGHLRRGQAPRRQPLDVPRRRRLLQRLHHLGRRRPAADVRQPR</sequence>
<organism evidence="2 3">
    <name type="scientific">Zea mays</name>
    <name type="common">Maize</name>
    <dbReference type="NCBI Taxonomy" id="4577"/>
    <lineage>
        <taxon>Eukaryota</taxon>
        <taxon>Viridiplantae</taxon>
        <taxon>Streptophyta</taxon>
        <taxon>Embryophyta</taxon>
        <taxon>Tracheophyta</taxon>
        <taxon>Spermatophyta</taxon>
        <taxon>Magnoliopsida</taxon>
        <taxon>Liliopsida</taxon>
        <taxon>Poales</taxon>
        <taxon>Poaceae</taxon>
        <taxon>PACMAD clade</taxon>
        <taxon>Panicoideae</taxon>
        <taxon>Andropogonodae</taxon>
        <taxon>Andropogoneae</taxon>
        <taxon>Tripsacinae</taxon>
        <taxon>Zea</taxon>
    </lineage>
</organism>
<reference evidence="2" key="2">
    <citation type="submission" date="2019-07" db="EMBL/GenBank/DDBJ databases">
        <authorList>
            <person name="Seetharam A."/>
            <person name="Woodhouse M."/>
            <person name="Cannon E."/>
        </authorList>
    </citation>
    <scope>NUCLEOTIDE SEQUENCE [LARGE SCALE GENOMIC DNA]</scope>
    <source>
        <strain evidence="2">cv. B73</strain>
    </source>
</reference>
<feature type="compositionally biased region" description="Basic residues" evidence="1">
    <location>
        <begin position="532"/>
        <end position="547"/>
    </location>
</feature>
<dbReference type="Proteomes" id="UP000007305">
    <property type="component" value="Chromosome 4"/>
</dbReference>